<gene>
    <name evidence="1" type="ORF">CPELLU_LOCUS2736</name>
</gene>
<dbReference type="OrthoDB" id="2342150at2759"/>
<organism evidence="1 2">
    <name type="scientific">Cetraspora pellucida</name>
    <dbReference type="NCBI Taxonomy" id="1433469"/>
    <lineage>
        <taxon>Eukaryota</taxon>
        <taxon>Fungi</taxon>
        <taxon>Fungi incertae sedis</taxon>
        <taxon>Mucoromycota</taxon>
        <taxon>Glomeromycotina</taxon>
        <taxon>Glomeromycetes</taxon>
        <taxon>Diversisporales</taxon>
        <taxon>Gigasporaceae</taxon>
        <taxon>Cetraspora</taxon>
    </lineage>
</organism>
<dbReference type="AlphaFoldDB" id="A0A9N8ZU03"/>
<accession>A0A9N8ZU03</accession>
<evidence type="ECO:0000313" key="1">
    <source>
        <dbReference type="EMBL" id="CAG8507162.1"/>
    </source>
</evidence>
<protein>
    <submittedName>
        <fullName evidence="1">15033_t:CDS:1</fullName>
    </submittedName>
</protein>
<keyword evidence="2" id="KW-1185">Reference proteome</keyword>
<sequence>PKSAISSDWKTANAIVPNGEKIVVFADNVWEVNPDGKYKQLKTSDYSVFKWTEVGTGWEKAEAIFAYNDRIYVVLDAIWEIRLDSTYKKVQNEDWSTNNWNYKLLSSGWKNSFLLLALDNKLFVYDIILTILDTNTGGKTPVYDDNWNKILAGGATSSAMHTVYDSGNLWKVSKP</sequence>
<name>A0A9N8ZU03_9GLOM</name>
<dbReference type="EMBL" id="CAJVQA010001227">
    <property type="protein sequence ID" value="CAG8507162.1"/>
    <property type="molecule type" value="Genomic_DNA"/>
</dbReference>
<dbReference type="Proteomes" id="UP000789759">
    <property type="component" value="Unassembled WGS sequence"/>
</dbReference>
<reference evidence="1" key="1">
    <citation type="submission" date="2021-06" db="EMBL/GenBank/DDBJ databases">
        <authorList>
            <person name="Kallberg Y."/>
            <person name="Tangrot J."/>
            <person name="Rosling A."/>
        </authorList>
    </citation>
    <scope>NUCLEOTIDE SEQUENCE</scope>
    <source>
        <strain evidence="1">FL966</strain>
    </source>
</reference>
<feature type="non-terminal residue" evidence="1">
    <location>
        <position position="175"/>
    </location>
</feature>
<comment type="caution">
    <text evidence="1">The sequence shown here is derived from an EMBL/GenBank/DDBJ whole genome shotgun (WGS) entry which is preliminary data.</text>
</comment>
<evidence type="ECO:0000313" key="2">
    <source>
        <dbReference type="Proteomes" id="UP000789759"/>
    </source>
</evidence>
<proteinExistence type="predicted"/>